<organism evidence="2 3">
    <name type="scientific">SAR86 cluster bacterium</name>
    <dbReference type="NCBI Taxonomy" id="2030880"/>
    <lineage>
        <taxon>Bacteria</taxon>
        <taxon>Pseudomonadati</taxon>
        <taxon>Pseudomonadota</taxon>
        <taxon>Gammaproteobacteria</taxon>
        <taxon>SAR86 cluster</taxon>
    </lineage>
</organism>
<dbReference type="Proteomes" id="UP000228987">
    <property type="component" value="Unassembled WGS sequence"/>
</dbReference>
<keyword evidence="1" id="KW-0812">Transmembrane</keyword>
<evidence type="ECO:0000256" key="1">
    <source>
        <dbReference type="SAM" id="Phobius"/>
    </source>
</evidence>
<accession>A0A2A5C9A5</accession>
<evidence type="ECO:0000313" key="2">
    <source>
        <dbReference type="EMBL" id="PCJ40165.1"/>
    </source>
</evidence>
<dbReference type="EMBL" id="NVWI01000010">
    <property type="protein sequence ID" value="PCJ40165.1"/>
    <property type="molecule type" value="Genomic_DNA"/>
</dbReference>
<feature type="transmembrane region" description="Helical" evidence="1">
    <location>
        <begin position="143"/>
        <end position="168"/>
    </location>
</feature>
<sequence length="197" mass="21969">MTINRNLVNWSRTVHVYLSIALLVVLVFFSITGITLNHAESMTAEPQTEVITLDSLPTLPLDDNGMITDSPELAAYVRDEFGIRLEFADLTIEEPFITIEYDGPGLQALVEIDQDLGEVYAETTNYGLVAVFNDLHKGRYTHIVWNALIDISAIILIIFSLAGFVLLLPNKFRFRKVAKYSLVGIIISTAAYFVATL</sequence>
<keyword evidence="1" id="KW-0472">Membrane</keyword>
<dbReference type="PANTHER" id="PTHR40115:SF1">
    <property type="entry name" value="INNER MEMBRANE PROTEIN WITH PEPSY TM HELIX"/>
    <property type="match status" value="1"/>
</dbReference>
<feature type="transmembrane region" description="Helical" evidence="1">
    <location>
        <begin position="14"/>
        <end position="36"/>
    </location>
</feature>
<reference evidence="3" key="1">
    <citation type="submission" date="2017-08" db="EMBL/GenBank/DDBJ databases">
        <title>A dynamic microbial community with high functional redundancy inhabits the cold, oxic subseafloor aquifer.</title>
        <authorList>
            <person name="Tully B.J."/>
            <person name="Wheat C.G."/>
            <person name="Glazer B.T."/>
            <person name="Huber J.A."/>
        </authorList>
    </citation>
    <scope>NUCLEOTIDE SEQUENCE [LARGE SCALE GENOMIC DNA]</scope>
</reference>
<evidence type="ECO:0008006" key="4">
    <source>
        <dbReference type="Google" id="ProtNLM"/>
    </source>
</evidence>
<evidence type="ECO:0000313" key="3">
    <source>
        <dbReference type="Proteomes" id="UP000228987"/>
    </source>
</evidence>
<gene>
    <name evidence="2" type="ORF">COA71_11695</name>
</gene>
<protein>
    <recommendedName>
        <fullName evidence="4">Peptidase</fullName>
    </recommendedName>
</protein>
<proteinExistence type="predicted"/>
<feature type="transmembrane region" description="Helical" evidence="1">
    <location>
        <begin position="177"/>
        <end position="195"/>
    </location>
</feature>
<comment type="caution">
    <text evidence="2">The sequence shown here is derived from an EMBL/GenBank/DDBJ whole genome shotgun (WGS) entry which is preliminary data.</text>
</comment>
<dbReference type="Pfam" id="PF16357">
    <property type="entry name" value="PepSY_TM_like_2"/>
    <property type="match status" value="1"/>
</dbReference>
<dbReference type="PANTHER" id="PTHR40115">
    <property type="entry name" value="INNER MEMBRANE PROTEIN WITH PEPSY TM HELIX"/>
    <property type="match status" value="1"/>
</dbReference>
<name>A0A2A5C9A5_9GAMM</name>
<keyword evidence="1" id="KW-1133">Transmembrane helix</keyword>
<dbReference type="AlphaFoldDB" id="A0A2A5C9A5"/>
<dbReference type="InterPro" id="IPR032307">
    <property type="entry name" value="PepSY_TM-like_2"/>
</dbReference>